<evidence type="ECO:0000313" key="2">
    <source>
        <dbReference type="Proteomes" id="UP000199577"/>
    </source>
</evidence>
<dbReference type="InterPro" id="IPR050793">
    <property type="entry name" value="CMP-NeuNAc_synthase"/>
</dbReference>
<name>A0A1I1LGG8_9SPHI</name>
<dbReference type="InterPro" id="IPR023214">
    <property type="entry name" value="HAD_sf"/>
</dbReference>
<reference evidence="1 2" key="1">
    <citation type="submission" date="2016-10" db="EMBL/GenBank/DDBJ databases">
        <authorList>
            <person name="de Groot N.N."/>
        </authorList>
    </citation>
    <scope>NUCLEOTIDE SEQUENCE [LARGE SCALE GENOMIC DNA]</scope>
    <source>
        <strain evidence="1 2">DSM 22900</strain>
    </source>
</reference>
<accession>A0A1I1LGG8</accession>
<protein>
    <submittedName>
        <fullName evidence="1">3-deoxy-D-manno-octulosonate 8-phosphate phosphatase (KDO 8-P phosphatase)</fullName>
    </submittedName>
</protein>
<dbReference type="EMBL" id="FOLL01000021">
    <property type="protein sequence ID" value="SFC72129.1"/>
    <property type="molecule type" value="Genomic_DNA"/>
</dbReference>
<organism evidence="1 2">
    <name type="scientific">Parapedobacter composti</name>
    <dbReference type="NCBI Taxonomy" id="623281"/>
    <lineage>
        <taxon>Bacteria</taxon>
        <taxon>Pseudomonadati</taxon>
        <taxon>Bacteroidota</taxon>
        <taxon>Sphingobacteriia</taxon>
        <taxon>Sphingobacteriales</taxon>
        <taxon>Sphingobacteriaceae</taxon>
        <taxon>Parapedobacter</taxon>
    </lineage>
</organism>
<dbReference type="AlphaFoldDB" id="A0A1I1LGG8"/>
<dbReference type="Proteomes" id="UP000199577">
    <property type="component" value="Unassembled WGS sequence"/>
</dbReference>
<dbReference type="GO" id="GO:0008781">
    <property type="term" value="F:N-acylneuraminate cytidylyltransferase activity"/>
    <property type="evidence" value="ECO:0007669"/>
    <property type="project" value="TreeGrafter"/>
</dbReference>
<gene>
    <name evidence="1" type="ORF">SAMN05421747_12119</name>
</gene>
<dbReference type="RefSeq" id="WP_090974849.1">
    <property type="nucleotide sequence ID" value="NZ_FOLL01000021.1"/>
</dbReference>
<dbReference type="InterPro" id="IPR036412">
    <property type="entry name" value="HAD-like_sf"/>
</dbReference>
<proteinExistence type="predicted"/>
<dbReference type="STRING" id="623281.SAMN05421747_12119"/>
<dbReference type="Gene3D" id="3.40.50.1000">
    <property type="entry name" value="HAD superfamily/HAD-like"/>
    <property type="match status" value="1"/>
</dbReference>
<sequence length="177" mass="18513">MIFDKFKRVKGFMFAADGVLTGGVVQFGATGGALRSFHVKDCYAMQLAVNKGYPLAAVTQDASASAPEWLKGIGVSFLHAGADGNAAACYEWLSQVGLDAADVLYMGYDVPDLARLQSAGLATCPADAVEDVKAAAAYVSFCSGGNGALRDVIEKVMRLQGTWNGDEHPGRLSAKNA</sequence>
<dbReference type="SUPFAM" id="SSF56784">
    <property type="entry name" value="HAD-like"/>
    <property type="match status" value="1"/>
</dbReference>
<evidence type="ECO:0000313" key="1">
    <source>
        <dbReference type="EMBL" id="SFC72129.1"/>
    </source>
</evidence>
<dbReference type="PANTHER" id="PTHR21485:SF3">
    <property type="entry name" value="N-ACYLNEURAMINATE CYTIDYLYLTRANSFERASE"/>
    <property type="match status" value="1"/>
</dbReference>
<dbReference type="OrthoDB" id="9805604at2"/>
<dbReference type="PANTHER" id="PTHR21485">
    <property type="entry name" value="HAD SUPERFAMILY MEMBERS CMAS AND KDSC"/>
    <property type="match status" value="1"/>
</dbReference>
<keyword evidence="2" id="KW-1185">Reference proteome</keyword>